<keyword evidence="1" id="KW-0620">Polyamine biosynthesis</keyword>
<keyword evidence="2" id="KW-0472">Membrane</keyword>
<dbReference type="Gene3D" id="3.40.50.150">
    <property type="entry name" value="Vaccinia Virus protein VP39"/>
    <property type="match status" value="1"/>
</dbReference>
<keyword evidence="4" id="KW-1185">Reference proteome</keyword>
<feature type="transmembrane region" description="Helical" evidence="2">
    <location>
        <begin position="216"/>
        <end position="232"/>
    </location>
</feature>
<sequence>MSAVRSLGVLNVASRLAVGLTVLLVLSLVLFVYQRAIIPIYGIAPSTYTLNSVVAAASLVAAAHPFRVSRLRLLLSAGFVFSAAPLATYWVAVRTARWHRPILGPLLTHFVVLVPLLSVLASFVVETNLFHTASSPRTLQSRNSVTYRSLAGLVCYIATIVSSQWWTRVSYLNYVSESQIFLGLAAAMFNVWIVAYKVRRPPATRKKVSSPTSPPFFVKLLFFIGFNLLWWTNSRFLASPVLQHPLPQPYMHPSFPLLTHSAVQSTTGLIVVGEALPPPTYQGGPDSEMHSLRYLRASHSLLGGVWMGHKVATLDDAPSQVDSFGTSLGDSIYSTFVLQEAARLVNSTSKGATGEWERTLVIGLGIGTSAAAFNRHGISTTIVEIDPAVYEAARLYFGLPDHAPGNLFFEDARTWATRRRISIEAGKEEAPFDIIVHDCFSGGGVPEHIFTVEFWDDLKASLHPEGVVVVNFAGMIISDSSRMISQTLKRSFGNCRAFHDSFEDISEQQHGTEFINLVFFCTSHSTPLTFRRASRSDYLDSYLREHVLSSLPSREVAFELLTGQLDDRFILTDSNNPLGKLQDALGHHHWSLMRDVLPDVFWETY</sequence>
<dbReference type="Proteomes" id="UP001219525">
    <property type="component" value="Unassembled WGS sequence"/>
</dbReference>
<dbReference type="PANTHER" id="PTHR43317:SF1">
    <property type="entry name" value="THERMOSPERMINE SYNTHASE ACAULIS5"/>
    <property type="match status" value="1"/>
</dbReference>
<dbReference type="EMBL" id="JARJCW010000002">
    <property type="protein sequence ID" value="KAJ7228376.1"/>
    <property type="molecule type" value="Genomic_DNA"/>
</dbReference>
<evidence type="ECO:0000313" key="4">
    <source>
        <dbReference type="Proteomes" id="UP001219525"/>
    </source>
</evidence>
<evidence type="ECO:0000256" key="1">
    <source>
        <dbReference type="ARBA" id="ARBA00023115"/>
    </source>
</evidence>
<dbReference type="InterPro" id="IPR029063">
    <property type="entry name" value="SAM-dependent_MTases_sf"/>
</dbReference>
<dbReference type="PANTHER" id="PTHR43317">
    <property type="entry name" value="THERMOSPERMINE SYNTHASE ACAULIS5"/>
    <property type="match status" value="1"/>
</dbReference>
<dbReference type="AlphaFoldDB" id="A0AAD7E528"/>
<evidence type="ECO:0000313" key="3">
    <source>
        <dbReference type="EMBL" id="KAJ7228376.1"/>
    </source>
</evidence>
<gene>
    <name evidence="3" type="ORF">GGX14DRAFT_412914</name>
</gene>
<feature type="transmembrane region" description="Helical" evidence="2">
    <location>
        <begin position="73"/>
        <end position="92"/>
    </location>
</feature>
<comment type="caution">
    <text evidence="3">The sequence shown here is derived from an EMBL/GenBank/DDBJ whole genome shotgun (WGS) entry which is preliminary data.</text>
</comment>
<feature type="transmembrane region" description="Helical" evidence="2">
    <location>
        <begin position="145"/>
        <end position="166"/>
    </location>
</feature>
<keyword evidence="2" id="KW-1133">Transmembrane helix</keyword>
<name>A0AAD7E528_9AGAR</name>
<dbReference type="CDD" id="cd02440">
    <property type="entry name" value="AdoMet_MTases"/>
    <property type="match status" value="1"/>
</dbReference>
<keyword evidence="2" id="KW-0812">Transmembrane</keyword>
<evidence type="ECO:0000256" key="2">
    <source>
        <dbReference type="SAM" id="Phobius"/>
    </source>
</evidence>
<dbReference type="NCBIfam" id="NF037959">
    <property type="entry name" value="MFS_SpdSyn"/>
    <property type="match status" value="1"/>
</dbReference>
<feature type="transmembrane region" description="Helical" evidence="2">
    <location>
        <begin position="104"/>
        <end position="125"/>
    </location>
</feature>
<feature type="transmembrane region" description="Helical" evidence="2">
    <location>
        <begin position="39"/>
        <end position="61"/>
    </location>
</feature>
<feature type="transmembrane region" description="Helical" evidence="2">
    <location>
        <begin position="178"/>
        <end position="196"/>
    </location>
</feature>
<reference evidence="3" key="1">
    <citation type="submission" date="2023-03" db="EMBL/GenBank/DDBJ databases">
        <title>Massive genome expansion in bonnet fungi (Mycena s.s.) driven by repeated elements and novel gene families across ecological guilds.</title>
        <authorList>
            <consortium name="Lawrence Berkeley National Laboratory"/>
            <person name="Harder C.B."/>
            <person name="Miyauchi S."/>
            <person name="Viragh M."/>
            <person name="Kuo A."/>
            <person name="Thoen E."/>
            <person name="Andreopoulos B."/>
            <person name="Lu D."/>
            <person name="Skrede I."/>
            <person name="Drula E."/>
            <person name="Henrissat B."/>
            <person name="Morin E."/>
            <person name="Kohler A."/>
            <person name="Barry K."/>
            <person name="LaButti K."/>
            <person name="Morin E."/>
            <person name="Salamov A."/>
            <person name="Lipzen A."/>
            <person name="Mereny Z."/>
            <person name="Hegedus B."/>
            <person name="Baldrian P."/>
            <person name="Stursova M."/>
            <person name="Weitz H."/>
            <person name="Taylor A."/>
            <person name="Grigoriev I.V."/>
            <person name="Nagy L.G."/>
            <person name="Martin F."/>
            <person name="Kauserud H."/>
        </authorList>
    </citation>
    <scope>NUCLEOTIDE SEQUENCE</scope>
    <source>
        <strain evidence="3">9144</strain>
    </source>
</reference>
<accession>A0AAD7E528</accession>
<dbReference type="GO" id="GO:0006596">
    <property type="term" value="P:polyamine biosynthetic process"/>
    <property type="evidence" value="ECO:0007669"/>
    <property type="project" value="UniProtKB-KW"/>
</dbReference>
<dbReference type="SUPFAM" id="SSF53335">
    <property type="entry name" value="S-adenosyl-L-methionine-dependent methyltransferases"/>
    <property type="match status" value="1"/>
</dbReference>
<organism evidence="3 4">
    <name type="scientific">Mycena pura</name>
    <dbReference type="NCBI Taxonomy" id="153505"/>
    <lineage>
        <taxon>Eukaryota</taxon>
        <taxon>Fungi</taxon>
        <taxon>Dikarya</taxon>
        <taxon>Basidiomycota</taxon>
        <taxon>Agaricomycotina</taxon>
        <taxon>Agaricomycetes</taxon>
        <taxon>Agaricomycetidae</taxon>
        <taxon>Agaricales</taxon>
        <taxon>Marasmiineae</taxon>
        <taxon>Mycenaceae</taxon>
        <taxon>Mycena</taxon>
    </lineage>
</organism>
<feature type="transmembrane region" description="Helical" evidence="2">
    <location>
        <begin position="12"/>
        <end position="33"/>
    </location>
</feature>
<protein>
    <submittedName>
        <fullName evidence="3">Spermidine synthase</fullName>
    </submittedName>
</protein>
<proteinExistence type="predicted"/>
<dbReference type="Pfam" id="PF01564">
    <property type="entry name" value="Spermine_synth"/>
    <property type="match status" value="1"/>
</dbReference>